<feature type="domain" description="TonB-dependent receptor plug" evidence="15">
    <location>
        <begin position="72"/>
        <end position="173"/>
    </location>
</feature>
<dbReference type="InterPro" id="IPR037066">
    <property type="entry name" value="Plug_dom_sf"/>
</dbReference>
<evidence type="ECO:0000256" key="9">
    <source>
        <dbReference type="ARBA" id="ARBA00023237"/>
    </source>
</evidence>
<dbReference type="PANTHER" id="PTHR32552">
    <property type="entry name" value="FERRICHROME IRON RECEPTOR-RELATED"/>
    <property type="match status" value="1"/>
</dbReference>
<comment type="caution">
    <text evidence="16">The sequence shown here is derived from an EMBL/GenBank/DDBJ whole genome shotgun (WGS) entry which is preliminary data.</text>
</comment>
<name>A0ABV6S7H3_9SPHN</name>
<dbReference type="InterPro" id="IPR039426">
    <property type="entry name" value="TonB-dep_rcpt-like"/>
</dbReference>
<evidence type="ECO:0000256" key="6">
    <source>
        <dbReference type="ARBA" id="ARBA00023077"/>
    </source>
</evidence>
<feature type="chain" id="PRO_5045690994" evidence="13">
    <location>
        <begin position="30"/>
        <end position="732"/>
    </location>
</feature>
<evidence type="ECO:0000256" key="4">
    <source>
        <dbReference type="ARBA" id="ARBA00022452"/>
    </source>
</evidence>
<evidence type="ECO:0000256" key="7">
    <source>
        <dbReference type="ARBA" id="ARBA00023136"/>
    </source>
</evidence>
<dbReference type="CDD" id="cd01347">
    <property type="entry name" value="ligand_gated_channel"/>
    <property type="match status" value="1"/>
</dbReference>
<keyword evidence="6 11" id="KW-0798">TonB box</keyword>
<dbReference type="NCBIfam" id="TIGR01783">
    <property type="entry name" value="TonB-siderophor"/>
    <property type="match status" value="1"/>
</dbReference>
<evidence type="ECO:0000313" key="17">
    <source>
        <dbReference type="Proteomes" id="UP001589858"/>
    </source>
</evidence>
<proteinExistence type="inferred from homology"/>
<dbReference type="Gene3D" id="2.170.130.10">
    <property type="entry name" value="TonB-dependent receptor, plug domain"/>
    <property type="match status" value="1"/>
</dbReference>
<evidence type="ECO:0000256" key="11">
    <source>
        <dbReference type="RuleBase" id="RU003357"/>
    </source>
</evidence>
<evidence type="ECO:0000313" key="16">
    <source>
        <dbReference type="EMBL" id="MFC0684053.1"/>
    </source>
</evidence>
<keyword evidence="8 16" id="KW-0675">Receptor</keyword>
<evidence type="ECO:0000256" key="8">
    <source>
        <dbReference type="ARBA" id="ARBA00023170"/>
    </source>
</evidence>
<keyword evidence="7 10" id="KW-0472">Membrane</keyword>
<feature type="compositionally biased region" description="Polar residues" evidence="12">
    <location>
        <begin position="38"/>
        <end position="47"/>
    </location>
</feature>
<accession>A0ABV6S7H3</accession>
<feature type="compositionally biased region" description="Polar residues" evidence="12">
    <location>
        <begin position="61"/>
        <end position="74"/>
    </location>
</feature>
<dbReference type="PANTHER" id="PTHR32552:SF74">
    <property type="entry name" value="HYDROXAMATE SIDEROPHORE RECEPTOR FHUE"/>
    <property type="match status" value="1"/>
</dbReference>
<feature type="domain" description="TonB-dependent receptor-like beta-barrel" evidence="14">
    <location>
        <begin position="249"/>
        <end position="702"/>
    </location>
</feature>
<keyword evidence="17" id="KW-1185">Reference proteome</keyword>
<evidence type="ECO:0000256" key="10">
    <source>
        <dbReference type="PROSITE-ProRule" id="PRU01360"/>
    </source>
</evidence>
<dbReference type="Pfam" id="PF00593">
    <property type="entry name" value="TonB_dep_Rec_b-barrel"/>
    <property type="match status" value="1"/>
</dbReference>
<keyword evidence="9 10" id="KW-0998">Cell outer membrane</keyword>
<dbReference type="EMBL" id="JBHLTM010000026">
    <property type="protein sequence ID" value="MFC0684053.1"/>
    <property type="molecule type" value="Genomic_DNA"/>
</dbReference>
<keyword evidence="4 10" id="KW-1134">Transmembrane beta strand</keyword>
<keyword evidence="13" id="KW-0732">Signal</keyword>
<sequence length="732" mass="78829">MIRTTRHYFRYCVASALAVAAMDAASARAETLAAKASTGETAASETVPTEPDGDPIVVNGETETNGLSLSSRETPQSVTVVDSLRMEEQGLYDIAAVMEQIVGVQSNRSSALGTDGTNYTARGFAVQNYLVDGVARPTNLYGFTEDTADMIAYERIEVIRGSAGMMTGTGQPSAAINMVRKRPAADFRASAAATVGSWDMVRIEGDVGGKVTADGRIRARVAGAWQDNKTFIDREHAKRQALYGVVEADLTPTTLLTAGIEYQNFTNTGASRGGVPLFYTDGTTTDFARSTNSGAEWSDFNRKSVNLFASLTHDFDKNWQLRIDAEHKAGSYDETIGYFFGRAIDKDTGLGGTLYSTRWASDLTLNAVYANLRGSFEALGQEQHIALTLSHAQFDDDQTPYPGWWSGGDYAKSVNAFEFFATGETARPDLSPSGGYAGNRVRTTAASAVARLKPISPLSVIVGGRLTWWRQDSYTQDTSGPRSWTPGSNEKAVVTPYGGLVLDLTRTVSAYVSYASVFEPQTQRTVDGDMIAPLEGNTYEAGLKADLLDGWLSASAAVFRMKQDNYALADGPGIFAPDGSSAYHAVSGMTSSGFEIEVNGEILPGWRVAGGFANARAEDRDGVRQLPQIPKNTFKMFTTYRLPGALEALMVGGNLNWQGKTTADGTGPNGEIYTQGSLATLDLLANYRISERFSVTAHVDNVFDKKYYSGLYIGSSRYATPRAATLTLRGTL</sequence>
<dbReference type="InterPro" id="IPR012910">
    <property type="entry name" value="Plug_dom"/>
</dbReference>
<gene>
    <name evidence="16" type="ORF">ACFFF8_05565</name>
</gene>
<protein>
    <submittedName>
        <fullName evidence="16">TonB-dependent siderophore receptor</fullName>
    </submittedName>
</protein>
<dbReference type="InterPro" id="IPR010105">
    <property type="entry name" value="TonB_sidphr_rcpt"/>
</dbReference>
<evidence type="ECO:0000256" key="12">
    <source>
        <dbReference type="SAM" id="MobiDB-lite"/>
    </source>
</evidence>
<dbReference type="Pfam" id="PF07715">
    <property type="entry name" value="Plug"/>
    <property type="match status" value="1"/>
</dbReference>
<keyword evidence="5 10" id="KW-0812">Transmembrane</keyword>
<evidence type="ECO:0000256" key="1">
    <source>
        <dbReference type="ARBA" id="ARBA00004571"/>
    </source>
</evidence>
<feature type="region of interest" description="Disordered" evidence="12">
    <location>
        <begin position="36"/>
        <end position="74"/>
    </location>
</feature>
<dbReference type="RefSeq" id="WP_267218339.1">
    <property type="nucleotide sequence ID" value="NZ_JAPCWC010000001.1"/>
</dbReference>
<evidence type="ECO:0000256" key="13">
    <source>
        <dbReference type="SAM" id="SignalP"/>
    </source>
</evidence>
<dbReference type="PROSITE" id="PS52016">
    <property type="entry name" value="TONB_DEPENDENT_REC_3"/>
    <property type="match status" value="1"/>
</dbReference>
<dbReference type="InterPro" id="IPR000531">
    <property type="entry name" value="Beta-barrel_TonB"/>
</dbReference>
<comment type="similarity">
    <text evidence="2 10 11">Belongs to the TonB-dependent receptor family.</text>
</comment>
<dbReference type="Gene3D" id="2.40.170.20">
    <property type="entry name" value="TonB-dependent receptor, beta-barrel domain"/>
    <property type="match status" value="1"/>
</dbReference>
<evidence type="ECO:0000256" key="3">
    <source>
        <dbReference type="ARBA" id="ARBA00022448"/>
    </source>
</evidence>
<dbReference type="Proteomes" id="UP001589858">
    <property type="component" value="Unassembled WGS sequence"/>
</dbReference>
<dbReference type="SUPFAM" id="SSF56935">
    <property type="entry name" value="Porins"/>
    <property type="match status" value="1"/>
</dbReference>
<feature type="signal peptide" evidence="13">
    <location>
        <begin position="1"/>
        <end position="29"/>
    </location>
</feature>
<comment type="subcellular location">
    <subcellularLocation>
        <location evidence="1 10">Cell outer membrane</location>
        <topology evidence="1 10">Multi-pass membrane protein</topology>
    </subcellularLocation>
</comment>
<evidence type="ECO:0000259" key="15">
    <source>
        <dbReference type="Pfam" id="PF07715"/>
    </source>
</evidence>
<organism evidence="16 17">
    <name type="scientific">Novosphingobium clariflavum</name>
    <dbReference type="NCBI Taxonomy" id="2029884"/>
    <lineage>
        <taxon>Bacteria</taxon>
        <taxon>Pseudomonadati</taxon>
        <taxon>Pseudomonadota</taxon>
        <taxon>Alphaproteobacteria</taxon>
        <taxon>Sphingomonadales</taxon>
        <taxon>Sphingomonadaceae</taxon>
        <taxon>Novosphingobium</taxon>
    </lineage>
</organism>
<dbReference type="InterPro" id="IPR036942">
    <property type="entry name" value="Beta-barrel_TonB_sf"/>
</dbReference>
<evidence type="ECO:0000256" key="5">
    <source>
        <dbReference type="ARBA" id="ARBA00022692"/>
    </source>
</evidence>
<evidence type="ECO:0000259" key="14">
    <source>
        <dbReference type="Pfam" id="PF00593"/>
    </source>
</evidence>
<keyword evidence="3 10" id="KW-0813">Transport</keyword>
<evidence type="ECO:0000256" key="2">
    <source>
        <dbReference type="ARBA" id="ARBA00009810"/>
    </source>
</evidence>
<reference evidence="16 17" key="1">
    <citation type="submission" date="2024-09" db="EMBL/GenBank/DDBJ databases">
        <authorList>
            <person name="Sun Q."/>
            <person name="Mori K."/>
        </authorList>
    </citation>
    <scope>NUCLEOTIDE SEQUENCE [LARGE SCALE GENOMIC DNA]</scope>
    <source>
        <strain evidence="16 17">CICC 11035S</strain>
    </source>
</reference>